<keyword evidence="1" id="KW-0472">Membrane</keyword>
<dbReference type="Proteomes" id="UP001138500">
    <property type="component" value="Unassembled WGS sequence"/>
</dbReference>
<dbReference type="EMBL" id="RIBY02002112">
    <property type="protein sequence ID" value="KAH9825446.1"/>
    <property type="molecule type" value="Genomic_DNA"/>
</dbReference>
<name>A0A9W7SN45_9PEZI</name>
<dbReference type="AlphaFoldDB" id="A0A9W7SN45"/>
<evidence type="ECO:0000256" key="1">
    <source>
        <dbReference type="SAM" id="Phobius"/>
    </source>
</evidence>
<sequence>METFALAAQHSGAISHLHTFSVTDSAITVAKEVRNIVSLVVVGWITVAAIGAVRDSLKKER</sequence>
<keyword evidence="3" id="KW-1185">Reference proteome</keyword>
<evidence type="ECO:0000313" key="2">
    <source>
        <dbReference type="EMBL" id="KAH9825446.1"/>
    </source>
</evidence>
<feature type="transmembrane region" description="Helical" evidence="1">
    <location>
        <begin position="36"/>
        <end position="53"/>
    </location>
</feature>
<dbReference type="OrthoDB" id="273010at2759"/>
<protein>
    <submittedName>
        <fullName evidence="2">General substrate transporter</fullName>
    </submittedName>
</protein>
<proteinExistence type="predicted"/>
<gene>
    <name evidence="2" type="ORF">Tdes44962_MAKER04147</name>
</gene>
<reference evidence="2 3" key="2">
    <citation type="journal article" date="2021" name="Curr. Genet.">
        <title>Genetic response to nitrogen starvation in the aggressive Eucalyptus foliar pathogen Teratosphaeria destructans.</title>
        <authorList>
            <person name="Havenga M."/>
            <person name="Wingfield B.D."/>
            <person name="Wingfield M.J."/>
            <person name="Dreyer L.L."/>
            <person name="Roets F."/>
            <person name="Aylward J."/>
        </authorList>
    </citation>
    <scope>NUCLEOTIDE SEQUENCE [LARGE SCALE GENOMIC DNA]</scope>
    <source>
        <strain evidence="2">CMW44962</strain>
    </source>
</reference>
<comment type="caution">
    <text evidence="2">The sequence shown here is derived from an EMBL/GenBank/DDBJ whole genome shotgun (WGS) entry which is preliminary data.</text>
</comment>
<reference evidence="2 3" key="1">
    <citation type="journal article" date="2018" name="IMA Fungus">
        <title>IMA Genome-F 10: Nine draft genome sequences of Claviceps purpurea s.lat., including C. arundinis, C. humidiphila, and C. cf. spartinae, pseudomolecules for the pitch canker pathogen Fusarium circinatum, draft genome of Davidsoniella eucalypti, Grosmannia galeiformis, Quambalaria eucalypti, and Teratosphaeria destructans.</title>
        <authorList>
            <person name="Wingfield B.D."/>
            <person name="Liu M."/>
            <person name="Nguyen H.D."/>
            <person name="Lane F.A."/>
            <person name="Morgan S.W."/>
            <person name="De Vos L."/>
            <person name="Wilken P.M."/>
            <person name="Duong T.A."/>
            <person name="Aylward J."/>
            <person name="Coetzee M.P."/>
            <person name="Dadej K."/>
            <person name="De Beer Z.W."/>
            <person name="Findlay W."/>
            <person name="Havenga M."/>
            <person name="Kolarik M."/>
            <person name="Menzies J.G."/>
            <person name="Naidoo K."/>
            <person name="Pochopski O."/>
            <person name="Shoukouhi P."/>
            <person name="Santana Q.C."/>
            <person name="Seifert K.A."/>
            <person name="Soal N."/>
            <person name="Steenkamp E.T."/>
            <person name="Tatham C.T."/>
            <person name="van der Nest M.A."/>
            <person name="Wingfield M.J."/>
        </authorList>
    </citation>
    <scope>NUCLEOTIDE SEQUENCE [LARGE SCALE GENOMIC DNA]</scope>
    <source>
        <strain evidence="2">CMW44962</strain>
    </source>
</reference>
<accession>A0A9W7SN45</accession>
<keyword evidence="1" id="KW-1133">Transmembrane helix</keyword>
<keyword evidence="1" id="KW-0812">Transmembrane</keyword>
<organism evidence="2 3">
    <name type="scientific">Teratosphaeria destructans</name>
    <dbReference type="NCBI Taxonomy" id="418781"/>
    <lineage>
        <taxon>Eukaryota</taxon>
        <taxon>Fungi</taxon>
        <taxon>Dikarya</taxon>
        <taxon>Ascomycota</taxon>
        <taxon>Pezizomycotina</taxon>
        <taxon>Dothideomycetes</taxon>
        <taxon>Dothideomycetidae</taxon>
        <taxon>Mycosphaerellales</taxon>
        <taxon>Teratosphaeriaceae</taxon>
        <taxon>Teratosphaeria</taxon>
    </lineage>
</organism>
<evidence type="ECO:0000313" key="3">
    <source>
        <dbReference type="Proteomes" id="UP001138500"/>
    </source>
</evidence>